<evidence type="ECO:0000313" key="1">
    <source>
        <dbReference type="EMBL" id="CCQ44986.1"/>
    </source>
</evidence>
<keyword evidence="2" id="KW-1185">Reference proteome</keyword>
<organism evidence="1 2">
    <name type="scientific">Pseudarthrobacter siccitolerans</name>
    <dbReference type="NCBI Taxonomy" id="861266"/>
    <lineage>
        <taxon>Bacteria</taxon>
        <taxon>Bacillati</taxon>
        <taxon>Actinomycetota</taxon>
        <taxon>Actinomycetes</taxon>
        <taxon>Micrococcales</taxon>
        <taxon>Micrococcaceae</taxon>
        <taxon>Pseudarthrobacter</taxon>
    </lineage>
</organism>
<comment type="caution">
    <text evidence="1">The sequence shown here is derived from an EMBL/GenBank/DDBJ whole genome shotgun (WGS) entry which is preliminary data.</text>
</comment>
<dbReference type="AlphaFoldDB" id="A0A024GZV3"/>
<protein>
    <submittedName>
        <fullName evidence="1">Uncharacterized protein</fullName>
    </submittedName>
</protein>
<name>A0A024GZV3_9MICC</name>
<reference evidence="2" key="1">
    <citation type="journal article" date="2014" name="Genome Announc.">
        <title>Genome Sequence of Arthrobacter siccitolerans 4J27, a Xeroprotectant-Producing Desiccation-Tolerant Microorganism.</title>
        <authorList>
            <person name="Manzanera M."/>
            <person name="Santa-Cruz-Calvo L."/>
            <person name="Vilchez J.I."/>
            <person name="Garcia-Fontana C."/>
            <person name="Silva-Castro G.A."/>
            <person name="Calvo C."/>
            <person name="Gonzalez-Lopez J."/>
        </authorList>
    </citation>
    <scope>NUCLEOTIDE SEQUENCE [LARGE SCALE GENOMIC DNA]</scope>
    <source>
        <strain evidence="2">4J27</strain>
    </source>
</reference>
<dbReference type="STRING" id="861266.ARTSIC4J27_917"/>
<evidence type="ECO:0000313" key="2">
    <source>
        <dbReference type="Proteomes" id="UP000035722"/>
    </source>
</evidence>
<dbReference type="EMBL" id="CAQI01000030">
    <property type="protein sequence ID" value="CCQ44986.1"/>
    <property type="molecule type" value="Genomic_DNA"/>
</dbReference>
<dbReference type="Proteomes" id="UP000035722">
    <property type="component" value="Unassembled WGS sequence"/>
</dbReference>
<proteinExistence type="predicted"/>
<gene>
    <name evidence="1" type="ORF">ARTSIC4J27_917</name>
</gene>
<sequence length="161" mass="17389">MYLTAYTWFDNTPAGSPVISHPVIHQSAGGRGTYDDPVTIAVGHSLATGQQILDYPPGTRIYVPDLRRYVIVEDTCGDGPTPEEGPCHTGAEEFGDASIWLDVWIGGEDQSAEFARRCTRQVTGVRTVVFDPPDNYVVADGNGVIHDGKCDSGYGDELVTK</sequence>
<accession>A0A024GZV3</accession>